<evidence type="ECO:0000259" key="4">
    <source>
        <dbReference type="Pfam" id="PF23598"/>
    </source>
</evidence>
<feature type="compositionally biased region" description="Basic and acidic residues" evidence="2">
    <location>
        <begin position="29"/>
        <end position="39"/>
    </location>
</feature>
<evidence type="ECO:0000313" key="5">
    <source>
        <dbReference type="EMBL" id="KDO53054.1"/>
    </source>
</evidence>
<reference evidence="5 6" key="1">
    <citation type="submission" date="2014-04" db="EMBL/GenBank/DDBJ databases">
        <authorList>
            <consortium name="International Citrus Genome Consortium"/>
            <person name="Gmitter F."/>
            <person name="Chen C."/>
            <person name="Farmerie W."/>
            <person name="Harkins T."/>
            <person name="Desany B."/>
            <person name="Mohiuddin M."/>
            <person name="Kodira C."/>
            <person name="Borodovsky M."/>
            <person name="Lomsadze A."/>
            <person name="Burns P."/>
            <person name="Jenkins J."/>
            <person name="Prochnik S."/>
            <person name="Shu S."/>
            <person name="Chapman J."/>
            <person name="Pitluck S."/>
            <person name="Schmutz J."/>
            <person name="Rokhsar D."/>
        </authorList>
    </citation>
    <scope>NUCLEOTIDE SEQUENCE</scope>
</reference>
<sequence length="801" mass="92381">MSSQNSSEPSTAPTMYSEIGNIIDILSNLHERVSKEKRPPHTPQSTQDHKKPPPPPPPPPPPQPPTTTEESVTNNGNCWDYVIISNNKGKISSSEQIKKNEEKDASEADQSVQVHPLNQLDHDLIYMQYALKRLKGFEGTFGKSIQDLKDDLELVLTSQATGSKSVQEVETLQDEIRRISQKFLNLKSKIPPVNSSSSDDSDAQQRRRINQSKDLPNMADKTRFKEHDFFIEFKKIFQSLGNDQSCLLCFAVFPENAVIKKRLLVNWWIGEGFLKERIQGENSAEKAADKLLREFEEKGFILPVDKKHRGVANSFRMSPLVRSAVITLAKENNFFHFDSEGIPTMNFQKYETFKRACLVYDHKEGSVPLRLEQSAIKLAAMELLEEKRLGEDNQKAVQFAESMALFNFGEKPEQKAVEFEKIKKLFNFSLSLEEIENKAKDCAMKRGRIETLFNVSEEFPEFKYDWFSKLEKIKVLYLGRWQSTVDDIPHIEIESTDYLKGLKNMKELRLLSLQGMSGIQELPSEISYLTSLEILDLRACYNLDKLPDEIGKLKSLTHLDISECFLLDGIPKKLSLLSKLQVLKGFVISDHAEDDRRWKRWCSLKDLEKLEHLRKLTININSEKFQTENLSTVLAFKRLLQLKVSWGGGSANKSTKPEPQTGRKDNFFIKTLTKFRTRVTERSQHVESKLEKLDFQCFPDEKLPSWVHPYSFKNLKNLYIRGGRLNSLEGSEWETVKVLRLKYLNELKIDWKGLQELFPKLEYLEKFKCHKVTLCPCDGYGIWEKSDLINLNNSKQQHRAS</sequence>
<name>A0A067ECX4_CITSI</name>
<evidence type="ECO:0008006" key="7">
    <source>
        <dbReference type="Google" id="ProtNLM"/>
    </source>
</evidence>
<feature type="region of interest" description="Disordered" evidence="2">
    <location>
        <begin position="189"/>
        <end position="217"/>
    </location>
</feature>
<keyword evidence="6" id="KW-1185">Reference proteome</keyword>
<dbReference type="Gene3D" id="3.80.10.10">
    <property type="entry name" value="Ribonuclease Inhibitor"/>
    <property type="match status" value="1"/>
</dbReference>
<accession>A0A067ECX4</accession>
<feature type="region of interest" description="Disordered" evidence="2">
    <location>
        <begin position="92"/>
        <end position="111"/>
    </location>
</feature>
<evidence type="ECO:0000256" key="2">
    <source>
        <dbReference type="SAM" id="MobiDB-lite"/>
    </source>
</evidence>
<feature type="compositionally biased region" description="Pro residues" evidence="2">
    <location>
        <begin position="53"/>
        <end position="65"/>
    </location>
</feature>
<feature type="domain" description="Disease resistance protein winged helix" evidence="3">
    <location>
        <begin position="252"/>
        <end position="321"/>
    </location>
</feature>
<dbReference type="EMBL" id="KK785023">
    <property type="protein sequence ID" value="KDO53054.1"/>
    <property type="molecule type" value="Genomic_DNA"/>
</dbReference>
<dbReference type="Proteomes" id="UP000027120">
    <property type="component" value="Unassembled WGS sequence"/>
</dbReference>
<dbReference type="AlphaFoldDB" id="A0A067ECX4"/>
<evidence type="ECO:0000313" key="6">
    <source>
        <dbReference type="Proteomes" id="UP000027120"/>
    </source>
</evidence>
<organism evidence="5 6">
    <name type="scientific">Citrus sinensis</name>
    <name type="common">Sweet orange</name>
    <name type="synonym">Citrus aurantium var. sinensis</name>
    <dbReference type="NCBI Taxonomy" id="2711"/>
    <lineage>
        <taxon>Eukaryota</taxon>
        <taxon>Viridiplantae</taxon>
        <taxon>Streptophyta</taxon>
        <taxon>Embryophyta</taxon>
        <taxon>Tracheophyta</taxon>
        <taxon>Spermatophyta</taxon>
        <taxon>Magnoliopsida</taxon>
        <taxon>eudicotyledons</taxon>
        <taxon>Gunneridae</taxon>
        <taxon>Pentapetalae</taxon>
        <taxon>rosids</taxon>
        <taxon>malvids</taxon>
        <taxon>Sapindales</taxon>
        <taxon>Rutaceae</taxon>
        <taxon>Aurantioideae</taxon>
        <taxon>Citrus</taxon>
    </lineage>
</organism>
<dbReference type="InterPro" id="IPR032675">
    <property type="entry name" value="LRR_dom_sf"/>
</dbReference>
<dbReference type="InterPro" id="IPR055414">
    <property type="entry name" value="LRR_R13L4/SHOC2-like"/>
</dbReference>
<proteinExistence type="predicted"/>
<protein>
    <recommendedName>
        <fullName evidence="7">NB-ARC domain-containing protein</fullName>
    </recommendedName>
</protein>
<feature type="domain" description="Disease resistance R13L4/SHOC-2-like LRR" evidence="4">
    <location>
        <begin position="492"/>
        <end position="756"/>
    </location>
</feature>
<dbReference type="PANTHER" id="PTHR47186:SF54">
    <property type="entry name" value="DISEASE RESISTANCE RPP13-LIKE PROTEIN 4"/>
    <property type="match status" value="1"/>
</dbReference>
<dbReference type="SUPFAM" id="SSF52047">
    <property type="entry name" value="RNI-like"/>
    <property type="match status" value="1"/>
</dbReference>
<feature type="region of interest" description="Disordered" evidence="2">
    <location>
        <begin position="27"/>
        <end position="74"/>
    </location>
</feature>
<evidence type="ECO:0000259" key="3">
    <source>
        <dbReference type="Pfam" id="PF23559"/>
    </source>
</evidence>
<gene>
    <name evidence="5" type="ORF">CISIN_1g045877mg</name>
</gene>
<dbReference type="PANTHER" id="PTHR47186">
    <property type="entry name" value="LEUCINE-RICH REPEAT-CONTAINING PROTEIN 57"/>
    <property type="match status" value="1"/>
</dbReference>
<feature type="compositionally biased region" description="Basic and acidic residues" evidence="2">
    <location>
        <begin position="96"/>
        <end position="106"/>
    </location>
</feature>
<dbReference type="InterPro" id="IPR058922">
    <property type="entry name" value="WHD_DRP"/>
</dbReference>
<evidence type="ECO:0000256" key="1">
    <source>
        <dbReference type="ARBA" id="ARBA00022737"/>
    </source>
</evidence>
<dbReference type="STRING" id="2711.A0A067ECX4"/>
<dbReference type="Pfam" id="PF23598">
    <property type="entry name" value="LRR_14"/>
    <property type="match status" value="1"/>
</dbReference>
<dbReference type="Pfam" id="PF23559">
    <property type="entry name" value="WHD_DRP"/>
    <property type="match status" value="1"/>
</dbReference>
<keyword evidence="1" id="KW-0677">Repeat</keyword>